<feature type="compositionally biased region" description="Pro residues" evidence="1">
    <location>
        <begin position="365"/>
        <end position="375"/>
    </location>
</feature>
<name>A0A1X6NXZ8_PORUM</name>
<gene>
    <name evidence="2" type="ORF">BU14_0364s0007</name>
</gene>
<sequence length="557" mass="59961">MHVMVAAGSRRSPLLLLQQRLDEAPKEALDGRPVVLGGCRHRHGRRLREHRRVGHEQLDRHLGRGARLLIAHLGVRLLDRALLGARKVLQLVDKALPVVEKLGRRRPRVGRPTGGGAGEVARNVHAHLPGARGLHEHRLELVHHVADKGRPAALRRRRLANGRQRVVRLLDRRRGHVCSGVGRRDGGQGEGDGGDQGRGEATHRGGGVGGEGKASKGRVEPGEERVRVHRWSAGGVGGRHGCAGGDGGGKPRQRGAGSPKYRSPPPTPPTRRGGPHARTPPTRGAARPCHAPRRAPATHRRGQGQCAQRQTPSGAGAAARRRHRWPPRAPAPDASVAHPHTGEPRRVAQPRPPDDTSREVFHGKAPPPPHRPPWPANGAAARPAGQHRAPTPHHPHQAQYRGGGADRMTACVRGGTGTARRRDGPRAPIADSRGVHTDKTPAGACKGAVAAARRRRGRAPACGRRRQRQLRRGCHQREAGKPTAGEPPSDASPGGVIRTHRAIEADSEDAPIRPYNSEICMQKRKTKPDPVRRGHKDASQGVGVSEGAFFIFFDDIQ</sequence>
<dbReference type="Proteomes" id="UP000218209">
    <property type="component" value="Unassembled WGS sequence"/>
</dbReference>
<reference evidence="2 3" key="1">
    <citation type="submission" date="2017-03" db="EMBL/GenBank/DDBJ databases">
        <title>WGS assembly of Porphyra umbilicalis.</title>
        <authorList>
            <person name="Brawley S.H."/>
            <person name="Blouin N.A."/>
            <person name="Ficko-Blean E."/>
            <person name="Wheeler G.L."/>
            <person name="Lohr M."/>
            <person name="Goodson H.V."/>
            <person name="Jenkins J.W."/>
            <person name="Blaby-Haas C.E."/>
            <person name="Helliwell K.E."/>
            <person name="Chan C."/>
            <person name="Marriage T."/>
            <person name="Bhattacharya D."/>
            <person name="Klein A.S."/>
            <person name="Badis Y."/>
            <person name="Brodie J."/>
            <person name="Cao Y."/>
            <person name="Collen J."/>
            <person name="Dittami S.M."/>
            <person name="Gachon C.M."/>
            <person name="Green B.R."/>
            <person name="Karpowicz S."/>
            <person name="Kim J.W."/>
            <person name="Kudahl U."/>
            <person name="Lin S."/>
            <person name="Michel G."/>
            <person name="Mittag M."/>
            <person name="Olson B.J."/>
            <person name="Pangilinan J."/>
            <person name="Peng Y."/>
            <person name="Qiu H."/>
            <person name="Shu S."/>
            <person name="Singer J.T."/>
            <person name="Smith A.G."/>
            <person name="Sprecher B.N."/>
            <person name="Wagner V."/>
            <person name="Wang W."/>
            <person name="Wang Z.-Y."/>
            <person name="Yan J."/>
            <person name="Yarish C."/>
            <person name="Zoeuner-Riek S."/>
            <person name="Zhuang Y."/>
            <person name="Zou Y."/>
            <person name="Lindquist E.A."/>
            <person name="Grimwood J."/>
            <person name="Barry K."/>
            <person name="Rokhsar D.S."/>
            <person name="Schmutz J."/>
            <person name="Stiller J.W."/>
            <person name="Grossman A.R."/>
            <person name="Prochnik S.E."/>
        </authorList>
    </citation>
    <scope>NUCLEOTIDE SEQUENCE [LARGE SCALE GENOMIC DNA]</scope>
    <source>
        <strain evidence="2">4086291</strain>
    </source>
</reference>
<feature type="compositionally biased region" description="Basic and acidic residues" evidence="1">
    <location>
        <begin position="213"/>
        <end position="226"/>
    </location>
</feature>
<organism evidence="2 3">
    <name type="scientific">Porphyra umbilicalis</name>
    <name type="common">Purple laver</name>
    <name type="synonym">Red alga</name>
    <dbReference type="NCBI Taxonomy" id="2786"/>
    <lineage>
        <taxon>Eukaryota</taxon>
        <taxon>Rhodophyta</taxon>
        <taxon>Bangiophyceae</taxon>
        <taxon>Bangiales</taxon>
        <taxon>Bangiaceae</taxon>
        <taxon>Porphyra</taxon>
    </lineage>
</organism>
<dbReference type="EMBL" id="KV919008">
    <property type="protein sequence ID" value="OSX73253.1"/>
    <property type="molecule type" value="Genomic_DNA"/>
</dbReference>
<feature type="region of interest" description="Disordered" evidence="1">
    <location>
        <begin position="177"/>
        <end position="540"/>
    </location>
</feature>
<feature type="compositionally biased region" description="Gly residues" evidence="1">
    <location>
        <begin position="234"/>
        <end position="250"/>
    </location>
</feature>
<proteinExistence type="predicted"/>
<feature type="compositionally biased region" description="Basic and acidic residues" evidence="1">
    <location>
        <begin position="340"/>
        <end position="362"/>
    </location>
</feature>
<feature type="compositionally biased region" description="Low complexity" evidence="1">
    <location>
        <begin position="441"/>
        <end position="451"/>
    </location>
</feature>
<feature type="compositionally biased region" description="Basic and acidic residues" evidence="1">
    <location>
        <begin position="527"/>
        <end position="538"/>
    </location>
</feature>
<accession>A0A1X6NXZ8</accession>
<feature type="compositionally biased region" description="Basic residues" evidence="1">
    <location>
        <begin position="452"/>
        <end position="474"/>
    </location>
</feature>
<protein>
    <submittedName>
        <fullName evidence="2">Uncharacterized protein</fullName>
    </submittedName>
</protein>
<evidence type="ECO:0000313" key="3">
    <source>
        <dbReference type="Proteomes" id="UP000218209"/>
    </source>
</evidence>
<evidence type="ECO:0000256" key="1">
    <source>
        <dbReference type="SAM" id="MobiDB-lite"/>
    </source>
</evidence>
<dbReference type="AlphaFoldDB" id="A0A1X6NXZ8"/>
<keyword evidence="3" id="KW-1185">Reference proteome</keyword>
<feature type="compositionally biased region" description="Low complexity" evidence="1">
    <location>
        <begin position="270"/>
        <end position="289"/>
    </location>
</feature>
<feature type="compositionally biased region" description="Basic residues" evidence="1">
    <location>
        <begin position="290"/>
        <end position="302"/>
    </location>
</feature>
<evidence type="ECO:0000313" key="2">
    <source>
        <dbReference type="EMBL" id="OSX73253.1"/>
    </source>
</evidence>